<feature type="region of interest" description="Disordered" evidence="1">
    <location>
        <begin position="38"/>
        <end position="248"/>
    </location>
</feature>
<feature type="compositionally biased region" description="Basic and acidic residues" evidence="1">
    <location>
        <begin position="184"/>
        <end position="208"/>
    </location>
</feature>
<evidence type="ECO:0000256" key="1">
    <source>
        <dbReference type="SAM" id="MobiDB-lite"/>
    </source>
</evidence>
<dbReference type="AlphaFoldDB" id="A0A4P9WDX3"/>
<feature type="compositionally biased region" description="Basic and acidic residues" evidence="1">
    <location>
        <begin position="215"/>
        <end position="224"/>
    </location>
</feature>
<name>A0A4P9WDX3_9FUNG</name>
<gene>
    <name evidence="2" type="ORF">BDK51DRAFT_36683</name>
</gene>
<protein>
    <submittedName>
        <fullName evidence="2">Uncharacterized protein</fullName>
    </submittedName>
</protein>
<sequence>MIDAPLLEEEDQVRTFSNSKNTVSTEWLETFCRRSPLVLGANRKKDPKVGPTSISKVSAPPEGLLQPLLASSVLSTAAPPPGHRSKDPSSPGHGSKGPASRNQQSEGLGPESKLARSRDSGIPYPEVQTVPSLEDGVLSESDAEPIKLDPTSPSRVQEPKTLTAPADWGLQAVGSTQVVGSGKDGSENRAHQRRDMQESRTESWDLHPDGSGIVRAEHRNKEAESMPVPPFREQNHPGEITERGDEDGQKLESAQDVQMMHQVFKLSNDHVERSYDETLLIIDAVLKDGRAFIKEVDFAVDLEREYQDDPDATVVYKNQHTGKDCVTVLIRRKDRLSRRYKVYNKLAQSWQTQNNTSFIGAHVHTVIEPYDSEAAATYQRVLPIGWCRVECTFYDVIESLDFELEVAGFVGMVLHSRSFFQCSVANQWRAFAEHLTRSMIVASRTTGEVAVGLRCNTDTRWIGGALTKISRSQLENKNFEREMVAKYSYRNGGIVTFVWIEEIQSEDTALELAAAPETFGTQARLTARSYRKLEGPVDATLTVGVVHENFRHGMRIFNHPTETGIDVSAMGYPPQPNIRLEIATERSLAAVQMQEEPCIRLLHRPMRNADPAEIQPLIQDAETELSIAYREKRGGLGKKVDSSVSDGFFGRHLDGIEVWETIRELDDIYRVHPSNDREGAVFVRTSKGGSAMSEDDGAELVGEGLKSEPLRSFDQLHLLDHPRMLGKRVGATFEVGNLADPLDSAAHGCCESKLVLHLLNSTVRHCLSTPKPGHCFATAGSANSFSLTLLGSLQSSSQFK</sequence>
<dbReference type="Proteomes" id="UP000269721">
    <property type="component" value="Unassembled WGS sequence"/>
</dbReference>
<dbReference type="EMBL" id="KZ996089">
    <property type="protein sequence ID" value="RKO89438.1"/>
    <property type="molecule type" value="Genomic_DNA"/>
</dbReference>
<organism evidence="2 3">
    <name type="scientific">Blyttiomyces helicus</name>
    <dbReference type="NCBI Taxonomy" id="388810"/>
    <lineage>
        <taxon>Eukaryota</taxon>
        <taxon>Fungi</taxon>
        <taxon>Fungi incertae sedis</taxon>
        <taxon>Chytridiomycota</taxon>
        <taxon>Chytridiomycota incertae sedis</taxon>
        <taxon>Chytridiomycetes</taxon>
        <taxon>Chytridiomycetes incertae sedis</taxon>
        <taxon>Blyttiomyces</taxon>
    </lineage>
</organism>
<proteinExistence type="predicted"/>
<feature type="compositionally biased region" description="Acidic residues" evidence="1">
    <location>
        <begin position="1"/>
        <end position="11"/>
    </location>
</feature>
<keyword evidence="3" id="KW-1185">Reference proteome</keyword>
<reference evidence="3" key="1">
    <citation type="journal article" date="2018" name="Nat. Microbiol.">
        <title>Leveraging single-cell genomics to expand the fungal tree of life.</title>
        <authorList>
            <person name="Ahrendt S.R."/>
            <person name="Quandt C.A."/>
            <person name="Ciobanu D."/>
            <person name="Clum A."/>
            <person name="Salamov A."/>
            <person name="Andreopoulos B."/>
            <person name="Cheng J.F."/>
            <person name="Woyke T."/>
            <person name="Pelin A."/>
            <person name="Henrissat B."/>
            <person name="Reynolds N.K."/>
            <person name="Benny G.L."/>
            <person name="Smith M.E."/>
            <person name="James T.Y."/>
            <person name="Grigoriev I.V."/>
        </authorList>
    </citation>
    <scope>NUCLEOTIDE SEQUENCE [LARGE SCALE GENOMIC DNA]</scope>
</reference>
<feature type="region of interest" description="Disordered" evidence="1">
    <location>
        <begin position="1"/>
        <end position="21"/>
    </location>
</feature>
<evidence type="ECO:0000313" key="3">
    <source>
        <dbReference type="Proteomes" id="UP000269721"/>
    </source>
</evidence>
<feature type="compositionally biased region" description="Basic and acidic residues" evidence="1">
    <location>
        <begin position="233"/>
        <end position="248"/>
    </location>
</feature>
<accession>A0A4P9WDX3</accession>
<evidence type="ECO:0000313" key="2">
    <source>
        <dbReference type="EMBL" id="RKO89438.1"/>
    </source>
</evidence>